<dbReference type="AlphaFoldDB" id="A0A212JP48"/>
<name>A0A212JP48_9BACT</name>
<dbReference type="RefSeq" id="WP_296941643.1">
    <property type="nucleotide sequence ID" value="NZ_LT599032.1"/>
</dbReference>
<reference evidence="2" key="1">
    <citation type="submission" date="2016-04" db="EMBL/GenBank/DDBJ databases">
        <authorList>
            <person name="Evans L.H."/>
            <person name="Alamgir A."/>
            <person name="Owens N."/>
            <person name="Weber N.D."/>
            <person name="Virtaneva K."/>
            <person name="Barbian K."/>
            <person name="Babar A."/>
            <person name="Rosenke K."/>
        </authorList>
    </citation>
    <scope>NUCLEOTIDE SEQUENCE</scope>
    <source>
        <strain evidence="2">86-1</strain>
    </source>
</reference>
<feature type="domain" description="Hemerythrin-like" evidence="1">
    <location>
        <begin position="89"/>
        <end position="223"/>
    </location>
</feature>
<evidence type="ECO:0000259" key="1">
    <source>
        <dbReference type="Pfam" id="PF01814"/>
    </source>
</evidence>
<accession>A0A212JP48</accession>
<gene>
    <name evidence="2" type="ORF">KL86DYS1_20399</name>
</gene>
<sequence>MQNITIIFKKSMKMSELIDADYRLLLLLNRLNISLGFGEKSVDAVCKENGFDTDCFLFLASYQSNKSIINIEETFRALPLEPFLRYLKSSHSYFLEKRLLNIRRKLELVFDTSEKRLKDVVLNFFDNYTKEVEEHMLYEDEVVFPYVYSLITESGEKKYSINIFEQRHNDIEGKMNDLKQILMKYLPGTIDQMLMVNILTELYMSEEELEAHTFIEDSLVIPRVKEIEKGKI</sequence>
<dbReference type="EMBL" id="FLUM01000002">
    <property type="protein sequence ID" value="SBW01213.1"/>
    <property type="molecule type" value="Genomic_DNA"/>
</dbReference>
<dbReference type="Gene3D" id="1.20.120.520">
    <property type="entry name" value="nmb1532 protein domain like"/>
    <property type="match status" value="1"/>
</dbReference>
<evidence type="ECO:0000313" key="2">
    <source>
        <dbReference type="EMBL" id="SBW01213.1"/>
    </source>
</evidence>
<dbReference type="Pfam" id="PF01814">
    <property type="entry name" value="Hemerythrin"/>
    <property type="match status" value="1"/>
</dbReference>
<protein>
    <recommendedName>
        <fullName evidence="1">Hemerythrin-like domain-containing protein</fullName>
    </recommendedName>
</protein>
<organism evidence="2">
    <name type="scientific">uncultured Dysgonomonas sp</name>
    <dbReference type="NCBI Taxonomy" id="206096"/>
    <lineage>
        <taxon>Bacteria</taxon>
        <taxon>Pseudomonadati</taxon>
        <taxon>Bacteroidota</taxon>
        <taxon>Bacteroidia</taxon>
        <taxon>Bacteroidales</taxon>
        <taxon>Dysgonomonadaceae</taxon>
        <taxon>Dysgonomonas</taxon>
        <taxon>environmental samples</taxon>
    </lineage>
</organism>
<proteinExistence type="predicted"/>
<dbReference type="InterPro" id="IPR012312">
    <property type="entry name" value="Hemerythrin-like"/>
</dbReference>